<dbReference type="Proteomes" id="UP000258613">
    <property type="component" value="Chromosome"/>
</dbReference>
<dbReference type="KEGG" id="nag:AArcMg_0486"/>
<evidence type="ECO:0000313" key="4">
    <source>
        <dbReference type="Proteomes" id="UP000258613"/>
    </source>
</evidence>
<proteinExistence type="predicted"/>
<evidence type="ECO:0000256" key="1">
    <source>
        <dbReference type="SAM" id="Phobius"/>
    </source>
</evidence>
<keyword evidence="1" id="KW-0812">Transmembrane</keyword>
<keyword evidence="1" id="KW-1133">Transmembrane helix</keyword>
<reference evidence="4" key="2">
    <citation type="submission" date="2018-02" db="EMBL/GenBank/DDBJ databases">
        <title>Phenotypic and genomic properties of facultatively anaerobic sulfur-reducing natronoarchaea from hypersaline soda lakes.</title>
        <authorList>
            <person name="Sorokin D.Y."/>
            <person name="Kublanov I.V."/>
            <person name="Roman P."/>
            <person name="Sinninghe Damste J.S."/>
            <person name="Golyshin P.N."/>
            <person name="Rojo D."/>
            <person name="Ciordia S."/>
            <person name="Mena M.D.C."/>
            <person name="Ferrer M."/>
            <person name="Messina E."/>
            <person name="Smedile F."/>
            <person name="La Spada G."/>
            <person name="La Cono V."/>
            <person name="Yakimov M.M."/>
        </authorList>
    </citation>
    <scope>NUCLEOTIDE SEQUENCE [LARGE SCALE GENOMIC DNA]</scope>
    <source>
        <strain evidence="4">AArc-Mg</strain>
    </source>
</reference>
<feature type="transmembrane region" description="Helical" evidence="1">
    <location>
        <begin position="7"/>
        <end position="26"/>
    </location>
</feature>
<evidence type="ECO:0000313" key="3">
    <source>
        <dbReference type="EMBL" id="AXR80509.1"/>
    </source>
</evidence>
<accession>A0A346PLW4</accession>
<reference evidence="5" key="1">
    <citation type="submission" date="2017-10" db="EMBL/GenBank/DDBJ databases">
        <title>Phenotypic and genomic properties of facultatively anaerobic sulfur-reducing natronoarchaea from hypersaline soda lakes.</title>
        <authorList>
            <person name="Sorokin D.Y."/>
            <person name="Kublanov I.V."/>
            <person name="Roman P."/>
            <person name="Sinninghe Damste J.S."/>
            <person name="Golyshin P.N."/>
            <person name="Rojo D."/>
            <person name="Ciordia S."/>
            <person name="Mena Md.C."/>
            <person name="Ferrer M."/>
            <person name="Messina E."/>
            <person name="Smedile F."/>
            <person name="La Spada G."/>
            <person name="La Cono V."/>
            <person name="Yakimov M.M."/>
        </authorList>
    </citation>
    <scope>NUCLEOTIDE SEQUENCE [LARGE SCALE GENOMIC DNA]</scope>
    <source>
        <strain evidence="5">AArc1</strain>
    </source>
</reference>
<feature type="transmembrane region" description="Helical" evidence="1">
    <location>
        <begin position="32"/>
        <end position="51"/>
    </location>
</feature>
<dbReference type="EMBL" id="CP024047">
    <property type="protein sequence ID" value="AXR76842.1"/>
    <property type="molecule type" value="Genomic_DNA"/>
</dbReference>
<dbReference type="AlphaFoldDB" id="A0A346PBE7"/>
<accession>A0A346PBE7</accession>
<dbReference type="RefSeq" id="WP_154670588.1">
    <property type="nucleotide sequence ID" value="NZ_CP024047.1"/>
</dbReference>
<organism evidence="2 5">
    <name type="scientific">Natrarchaeobaculum sulfurireducens</name>
    <dbReference type="NCBI Taxonomy" id="2044521"/>
    <lineage>
        <taxon>Archaea</taxon>
        <taxon>Methanobacteriati</taxon>
        <taxon>Methanobacteriota</taxon>
        <taxon>Stenosarchaea group</taxon>
        <taxon>Halobacteria</taxon>
        <taxon>Halobacteriales</taxon>
        <taxon>Natrialbaceae</taxon>
        <taxon>Natrarchaeobaculum</taxon>
    </lineage>
</organism>
<sequence>MHWNARTVLRAFLLLGGLAVLVSGLVGEETLTAGIGAVAVVLGVVGLAAEWNESAA</sequence>
<dbReference type="Proteomes" id="UP000258707">
    <property type="component" value="Chromosome"/>
</dbReference>
<evidence type="ECO:0000313" key="5">
    <source>
        <dbReference type="Proteomes" id="UP000258707"/>
    </source>
</evidence>
<dbReference type="GeneID" id="42486294"/>
<evidence type="ECO:0000313" key="2">
    <source>
        <dbReference type="EMBL" id="AXR76842.1"/>
    </source>
</evidence>
<reference evidence="2" key="3">
    <citation type="journal article" date="2019" name="Int. J. Syst. Evol. Microbiol.">
        <title>Natronolimnobius sulfurireducens sp. nov. and Halalkaliarchaeum desulfuricum gen. nov., sp. nov., the first sulfur-respiring alkaliphilic haloarchaea from hypersaline alkaline lakes.</title>
        <authorList>
            <person name="Sorokin D.Y."/>
            <person name="Yakimov M."/>
            <person name="Messina E."/>
            <person name="Merkel A.Y."/>
            <person name="Bale N.J."/>
            <person name="Sinninghe Damste J.S."/>
        </authorList>
    </citation>
    <scope>NUCLEOTIDE SEQUENCE</scope>
    <source>
        <strain evidence="3">AArc-Mg</strain>
        <strain evidence="2">AArc1</strain>
    </source>
</reference>
<gene>
    <name evidence="2" type="ORF">AArc1_0498</name>
    <name evidence="3" type="ORF">AArcMg_0486</name>
</gene>
<name>A0A346PBE7_9EURY</name>
<protein>
    <submittedName>
        <fullName evidence="2">Uncharacterized protein</fullName>
    </submittedName>
</protein>
<dbReference type="KEGG" id="nan:AArc1_0498"/>
<keyword evidence="4" id="KW-1185">Reference proteome</keyword>
<dbReference type="EMBL" id="CP027033">
    <property type="protein sequence ID" value="AXR80509.1"/>
    <property type="molecule type" value="Genomic_DNA"/>
</dbReference>
<keyword evidence="1" id="KW-0472">Membrane</keyword>